<evidence type="ECO:0000313" key="4">
    <source>
        <dbReference type="EMBL" id="GCD44719.1"/>
    </source>
</evidence>
<dbReference type="GO" id="GO:0046872">
    <property type="term" value="F:metal ion binding"/>
    <property type="evidence" value="ECO:0007669"/>
    <property type="project" value="InterPro"/>
</dbReference>
<dbReference type="Proteomes" id="UP000286746">
    <property type="component" value="Unassembled WGS sequence"/>
</dbReference>
<evidence type="ECO:0000256" key="2">
    <source>
        <dbReference type="ARBA" id="ARBA00023002"/>
    </source>
</evidence>
<dbReference type="SUPFAM" id="SSF56796">
    <property type="entry name" value="Dehydroquinate synthase-like"/>
    <property type="match status" value="1"/>
</dbReference>
<dbReference type="NCBIfam" id="NF041822">
    <property type="entry name" value="daptide_DH"/>
    <property type="match status" value="1"/>
</dbReference>
<dbReference type="InterPro" id="IPR001670">
    <property type="entry name" value="ADH_Fe/GldA"/>
</dbReference>
<dbReference type="AlphaFoldDB" id="A0A401W611"/>
<dbReference type="Gene3D" id="3.40.50.1970">
    <property type="match status" value="1"/>
</dbReference>
<evidence type="ECO:0000256" key="1">
    <source>
        <dbReference type="ARBA" id="ARBA00007358"/>
    </source>
</evidence>
<reference evidence="4 5" key="1">
    <citation type="submission" date="2018-11" db="EMBL/GenBank/DDBJ databases">
        <title>Whole genome sequence of Streptomyces paromomycinus NBRC 15454(T).</title>
        <authorList>
            <person name="Komaki H."/>
            <person name="Tamura T."/>
        </authorList>
    </citation>
    <scope>NUCLEOTIDE SEQUENCE [LARGE SCALE GENOMIC DNA]</scope>
    <source>
        <strain evidence="4 5">NBRC 15454</strain>
    </source>
</reference>
<comment type="caution">
    <text evidence="4">The sequence shown here is derived from an EMBL/GenBank/DDBJ whole genome shotgun (WGS) entry which is preliminary data.</text>
</comment>
<protein>
    <submittedName>
        <fullName evidence="4">Aldehyde-alcohol dehydrogenase</fullName>
    </submittedName>
</protein>
<dbReference type="GO" id="GO:0004022">
    <property type="term" value="F:alcohol dehydrogenase (NAD+) activity"/>
    <property type="evidence" value="ECO:0007669"/>
    <property type="project" value="TreeGrafter"/>
</dbReference>
<name>A0A401W611_STREY</name>
<gene>
    <name evidence="4" type="primary">adh2</name>
    <name evidence="4" type="ORF">GKJPGBOP_04429</name>
</gene>
<dbReference type="PANTHER" id="PTHR11496:SF102">
    <property type="entry name" value="ALCOHOL DEHYDROGENASE 4"/>
    <property type="match status" value="1"/>
</dbReference>
<sequence length="402" mass="42769">MIAGPGGPTRVLHGLGRLSDLLTGRPGRRVGLLVDEGVAESETVRRVRDRFERARSRIELTVLAGPGDLGAVMESAHQLGGSEIVVGVGGGSLLDRVKLATLVCSASDVAQRIAVPQRSGLVVLPPGRARTVPLITVPTTVGTGAEVSAVACLTSASGKRLVMGAGLRPECALLDPVATRSLPSELVAEGVLEALFRVASPYIGDDHDLPTEDALTETVAEQLVRLGNTVRDDRLAGRAIGDEVRLEAAKLSGHTHAEWLHLGRDAYAVKGWLIANELSTAVGVRKMTAVAALLPHLWRSIAEGDARWGSAPRLHRLWGRLRGIGSRPLPADPALGMTALLDSWRIERRINLDAERLDALARHTVHAWGAGLPMLGRLTVDEVRGLLAKASAHRPRPAHDRQ</sequence>
<dbReference type="PANTHER" id="PTHR11496">
    <property type="entry name" value="ALCOHOL DEHYDROGENASE"/>
    <property type="match status" value="1"/>
</dbReference>
<dbReference type="InterPro" id="IPR049692">
    <property type="entry name" value="Daptide_DH"/>
</dbReference>
<dbReference type="EMBL" id="BHZD01000001">
    <property type="protein sequence ID" value="GCD44719.1"/>
    <property type="molecule type" value="Genomic_DNA"/>
</dbReference>
<dbReference type="RefSeq" id="WP_125055499.1">
    <property type="nucleotide sequence ID" value="NZ_BHZD01000001.1"/>
</dbReference>
<dbReference type="InterPro" id="IPR039697">
    <property type="entry name" value="Alcohol_dehydrogenase_Fe"/>
</dbReference>
<keyword evidence="5" id="KW-1185">Reference proteome</keyword>
<evidence type="ECO:0000259" key="3">
    <source>
        <dbReference type="Pfam" id="PF00465"/>
    </source>
</evidence>
<feature type="domain" description="Alcohol dehydrogenase iron-type/glycerol dehydrogenase GldA" evidence="3">
    <location>
        <begin position="8"/>
        <end position="176"/>
    </location>
</feature>
<organism evidence="4 5">
    <name type="scientific">Streptomyces paromomycinus</name>
    <name type="common">Streptomyces rimosus subsp. paromomycinus</name>
    <dbReference type="NCBI Taxonomy" id="92743"/>
    <lineage>
        <taxon>Bacteria</taxon>
        <taxon>Bacillati</taxon>
        <taxon>Actinomycetota</taxon>
        <taxon>Actinomycetes</taxon>
        <taxon>Kitasatosporales</taxon>
        <taxon>Streptomycetaceae</taxon>
        <taxon>Streptomyces</taxon>
    </lineage>
</organism>
<accession>A0A401W611</accession>
<proteinExistence type="inferred from homology"/>
<comment type="similarity">
    <text evidence="1">Belongs to the iron-containing alcohol dehydrogenase family.</text>
</comment>
<dbReference type="Pfam" id="PF00465">
    <property type="entry name" value="Fe-ADH"/>
    <property type="match status" value="1"/>
</dbReference>
<evidence type="ECO:0000313" key="5">
    <source>
        <dbReference type="Proteomes" id="UP000286746"/>
    </source>
</evidence>
<keyword evidence="2" id="KW-0560">Oxidoreductase</keyword>